<organism evidence="1 2">
    <name type="scientific">Treponema phagedenis</name>
    <dbReference type="NCBI Taxonomy" id="162"/>
    <lineage>
        <taxon>Bacteria</taxon>
        <taxon>Pseudomonadati</taxon>
        <taxon>Spirochaetota</taxon>
        <taxon>Spirochaetia</taxon>
        <taxon>Spirochaetales</taxon>
        <taxon>Treponemataceae</taxon>
        <taxon>Treponema</taxon>
    </lineage>
</organism>
<name>A0A0B7GPR6_TREPH</name>
<keyword evidence="2" id="KW-1185">Reference proteome</keyword>
<reference evidence="2" key="1">
    <citation type="submission" date="2015-01" db="EMBL/GenBank/DDBJ databases">
        <authorList>
            <person name="Manzoor Shahid"/>
            <person name="Zubair Saima"/>
        </authorList>
    </citation>
    <scope>NUCLEOTIDE SEQUENCE [LARGE SCALE GENOMIC DNA]</scope>
    <source>
        <strain evidence="2">V1</strain>
    </source>
</reference>
<evidence type="ECO:0000313" key="1">
    <source>
        <dbReference type="EMBL" id="CEM60443.1"/>
    </source>
</evidence>
<sequence length="55" mass="6145">MWKPRCKKNAARRKTDSKKLLASDSVNPLLFLIGKGRRSVSLDFKSNSILSGIVI</sequence>
<dbReference type="EMBL" id="CDNC01000001">
    <property type="protein sequence ID" value="CEM60443.1"/>
    <property type="molecule type" value="Genomic_DNA"/>
</dbReference>
<proteinExistence type="predicted"/>
<protein>
    <submittedName>
        <fullName evidence="1">Uncharacterized protein</fullName>
    </submittedName>
</protein>
<dbReference type="AlphaFoldDB" id="A0A0B7GPR6"/>
<accession>A0A0B7GPR6</accession>
<dbReference type="Proteomes" id="UP000042527">
    <property type="component" value="Unassembled WGS sequence"/>
</dbReference>
<gene>
    <name evidence="1" type="ORF">TPHV1_10111</name>
</gene>
<evidence type="ECO:0000313" key="2">
    <source>
        <dbReference type="Proteomes" id="UP000042527"/>
    </source>
</evidence>